<gene>
    <name evidence="2" type="ORF">PanWU01x14_209970</name>
</gene>
<keyword evidence="3" id="KW-1185">Reference proteome</keyword>
<feature type="compositionally biased region" description="Acidic residues" evidence="1">
    <location>
        <begin position="58"/>
        <end position="70"/>
    </location>
</feature>
<protein>
    <recommendedName>
        <fullName evidence="4">Zinc finger, CCHC-type</fullName>
    </recommendedName>
</protein>
<evidence type="ECO:0000313" key="3">
    <source>
        <dbReference type="Proteomes" id="UP000237105"/>
    </source>
</evidence>
<reference evidence="3" key="1">
    <citation type="submission" date="2016-06" db="EMBL/GenBank/DDBJ databases">
        <title>Parallel loss of symbiosis genes in relatives of nitrogen-fixing non-legume Parasponia.</title>
        <authorList>
            <person name="Van Velzen R."/>
            <person name="Holmer R."/>
            <person name="Bu F."/>
            <person name="Rutten L."/>
            <person name="Van Zeijl A."/>
            <person name="Liu W."/>
            <person name="Santuari L."/>
            <person name="Cao Q."/>
            <person name="Sharma T."/>
            <person name="Shen D."/>
            <person name="Roswanjaya Y."/>
            <person name="Wardhani T."/>
            <person name="Kalhor M.S."/>
            <person name="Jansen J."/>
            <person name="Van den Hoogen J."/>
            <person name="Gungor B."/>
            <person name="Hartog M."/>
            <person name="Hontelez J."/>
            <person name="Verver J."/>
            <person name="Yang W.-C."/>
            <person name="Schijlen E."/>
            <person name="Repin R."/>
            <person name="Schilthuizen M."/>
            <person name="Schranz E."/>
            <person name="Heidstra R."/>
            <person name="Miyata K."/>
            <person name="Fedorova E."/>
            <person name="Kohlen W."/>
            <person name="Bisseling T."/>
            <person name="Smit S."/>
            <person name="Geurts R."/>
        </authorList>
    </citation>
    <scope>NUCLEOTIDE SEQUENCE [LARGE SCALE GENOMIC DNA]</scope>
    <source>
        <strain evidence="3">cv. WU1-14</strain>
    </source>
</reference>
<dbReference type="AlphaFoldDB" id="A0A2P5BUA0"/>
<dbReference type="EMBL" id="JXTB01000221">
    <property type="protein sequence ID" value="PON52361.1"/>
    <property type="molecule type" value="Genomic_DNA"/>
</dbReference>
<feature type="region of interest" description="Disordered" evidence="1">
    <location>
        <begin position="48"/>
        <end position="71"/>
    </location>
</feature>
<evidence type="ECO:0008006" key="4">
    <source>
        <dbReference type="Google" id="ProtNLM"/>
    </source>
</evidence>
<dbReference type="OrthoDB" id="1107037at2759"/>
<sequence length="149" mass="16602">MSKKSKLDDSSKGKPSPKPDFNKKKGIQCIECEEYGHVQAEYANTLKKKTKATTTTWSDEEYEGSQDEDDNHISNHVAFGVSLVSDDVCSLQKSVSRVVTQATQSSSIATSGTEKDYNANSDSDEFELNVELIQASYENIFSQWIKMVD</sequence>
<name>A0A2P5BUA0_PARAD</name>
<dbReference type="Proteomes" id="UP000237105">
    <property type="component" value="Unassembled WGS sequence"/>
</dbReference>
<feature type="region of interest" description="Disordered" evidence="1">
    <location>
        <begin position="1"/>
        <end position="23"/>
    </location>
</feature>
<evidence type="ECO:0000256" key="1">
    <source>
        <dbReference type="SAM" id="MobiDB-lite"/>
    </source>
</evidence>
<accession>A0A2P5BUA0</accession>
<evidence type="ECO:0000313" key="2">
    <source>
        <dbReference type="EMBL" id="PON52361.1"/>
    </source>
</evidence>
<organism evidence="2 3">
    <name type="scientific">Parasponia andersonii</name>
    <name type="common">Sponia andersonii</name>
    <dbReference type="NCBI Taxonomy" id="3476"/>
    <lineage>
        <taxon>Eukaryota</taxon>
        <taxon>Viridiplantae</taxon>
        <taxon>Streptophyta</taxon>
        <taxon>Embryophyta</taxon>
        <taxon>Tracheophyta</taxon>
        <taxon>Spermatophyta</taxon>
        <taxon>Magnoliopsida</taxon>
        <taxon>eudicotyledons</taxon>
        <taxon>Gunneridae</taxon>
        <taxon>Pentapetalae</taxon>
        <taxon>rosids</taxon>
        <taxon>fabids</taxon>
        <taxon>Rosales</taxon>
        <taxon>Cannabaceae</taxon>
        <taxon>Parasponia</taxon>
    </lineage>
</organism>
<feature type="compositionally biased region" description="Basic and acidic residues" evidence="1">
    <location>
        <begin position="1"/>
        <end position="12"/>
    </location>
</feature>
<proteinExistence type="predicted"/>
<comment type="caution">
    <text evidence="2">The sequence shown here is derived from an EMBL/GenBank/DDBJ whole genome shotgun (WGS) entry which is preliminary data.</text>
</comment>